<dbReference type="AlphaFoldDB" id="W2T6V1"/>
<dbReference type="STRING" id="51031.W2T6V1"/>
<keyword evidence="4" id="KW-1185">Reference proteome</keyword>
<dbReference type="Pfam" id="PF17919">
    <property type="entry name" value="RT_RNaseH_2"/>
    <property type="match status" value="1"/>
</dbReference>
<name>W2T6V1_NECAM</name>
<dbReference type="PANTHER" id="PTHR37984:SF5">
    <property type="entry name" value="PROTEIN NYNRIN-LIKE"/>
    <property type="match status" value="1"/>
</dbReference>
<evidence type="ECO:0000313" key="3">
    <source>
        <dbReference type="EMBL" id="ETN76881.1"/>
    </source>
</evidence>
<organism evidence="3 4">
    <name type="scientific">Necator americanus</name>
    <name type="common">Human hookworm</name>
    <dbReference type="NCBI Taxonomy" id="51031"/>
    <lineage>
        <taxon>Eukaryota</taxon>
        <taxon>Metazoa</taxon>
        <taxon>Ecdysozoa</taxon>
        <taxon>Nematoda</taxon>
        <taxon>Chromadorea</taxon>
        <taxon>Rhabditida</taxon>
        <taxon>Rhabditina</taxon>
        <taxon>Rhabditomorpha</taxon>
        <taxon>Strongyloidea</taxon>
        <taxon>Ancylostomatidae</taxon>
        <taxon>Bunostominae</taxon>
        <taxon>Necator</taxon>
    </lineage>
</organism>
<sequence>MSNSSLNRGSLVPSYDQLPSFVAEMRQLRALLNALLKKNVPFKWNEECEAAFICAKEVLASDLLWMHFDPSLDIIVAADAADYGIRTVVVRRMLYGTEKAICHASQSLTTVTYMELRTNHKSLLHIFGPKKMPVNPEYRLQR</sequence>
<dbReference type="InterPro" id="IPR043128">
    <property type="entry name" value="Rev_trsase/Diguanyl_cyclase"/>
</dbReference>
<dbReference type="GO" id="GO:0003824">
    <property type="term" value="F:catalytic activity"/>
    <property type="evidence" value="ECO:0007669"/>
    <property type="project" value="UniProtKB-KW"/>
</dbReference>
<dbReference type="InterPro" id="IPR050951">
    <property type="entry name" value="Retrovirus_Pol_polyprotein"/>
</dbReference>
<gene>
    <name evidence="3" type="ORF">NECAME_03310</name>
</gene>
<dbReference type="OrthoDB" id="5864996at2759"/>
<dbReference type="InterPro" id="IPR043502">
    <property type="entry name" value="DNA/RNA_pol_sf"/>
</dbReference>
<feature type="domain" description="Reverse transcriptase/retrotransposon-derived protein RNase H-like" evidence="2">
    <location>
        <begin position="44"/>
        <end position="111"/>
    </location>
</feature>
<dbReference type="EMBL" id="KI660201">
    <property type="protein sequence ID" value="ETN76881.1"/>
    <property type="molecule type" value="Genomic_DNA"/>
</dbReference>
<dbReference type="SUPFAM" id="SSF56672">
    <property type="entry name" value="DNA/RNA polymerases"/>
    <property type="match status" value="1"/>
</dbReference>
<dbReference type="InterPro" id="IPR041577">
    <property type="entry name" value="RT_RNaseH_2"/>
</dbReference>
<dbReference type="KEGG" id="nai:NECAME_03310"/>
<protein>
    <recommendedName>
        <fullName evidence="2">Reverse transcriptase/retrotransposon-derived protein RNase H-like domain-containing protein</fullName>
    </recommendedName>
</protein>
<evidence type="ECO:0000313" key="4">
    <source>
        <dbReference type="Proteomes" id="UP000053676"/>
    </source>
</evidence>
<proteinExistence type="predicted"/>
<dbReference type="Gene3D" id="3.30.70.270">
    <property type="match status" value="1"/>
</dbReference>
<evidence type="ECO:0000256" key="1">
    <source>
        <dbReference type="ARBA" id="ARBA00023268"/>
    </source>
</evidence>
<reference evidence="4" key="1">
    <citation type="journal article" date="2014" name="Nat. Genet.">
        <title>Genome of the human hookworm Necator americanus.</title>
        <authorList>
            <person name="Tang Y.T."/>
            <person name="Gao X."/>
            <person name="Rosa B.A."/>
            <person name="Abubucker S."/>
            <person name="Hallsworth-Pepin K."/>
            <person name="Martin J."/>
            <person name="Tyagi R."/>
            <person name="Heizer E."/>
            <person name="Zhang X."/>
            <person name="Bhonagiri-Palsikar V."/>
            <person name="Minx P."/>
            <person name="Warren W.C."/>
            <person name="Wang Q."/>
            <person name="Zhan B."/>
            <person name="Hotez P.J."/>
            <person name="Sternberg P.W."/>
            <person name="Dougall A."/>
            <person name="Gaze S.T."/>
            <person name="Mulvenna J."/>
            <person name="Sotillo J."/>
            <person name="Ranganathan S."/>
            <person name="Rabelo E.M."/>
            <person name="Wilson R.K."/>
            <person name="Felgner P.L."/>
            <person name="Bethony J."/>
            <person name="Hawdon J.M."/>
            <person name="Gasser R.B."/>
            <person name="Loukas A."/>
            <person name="Mitreva M."/>
        </authorList>
    </citation>
    <scope>NUCLEOTIDE SEQUENCE [LARGE SCALE GENOMIC DNA]</scope>
</reference>
<accession>W2T6V1</accession>
<evidence type="ECO:0000259" key="2">
    <source>
        <dbReference type="Pfam" id="PF17919"/>
    </source>
</evidence>
<dbReference type="Proteomes" id="UP000053676">
    <property type="component" value="Unassembled WGS sequence"/>
</dbReference>
<keyword evidence="1" id="KW-0511">Multifunctional enzyme</keyword>
<dbReference type="PANTHER" id="PTHR37984">
    <property type="entry name" value="PROTEIN CBG26694"/>
    <property type="match status" value="1"/>
</dbReference>